<feature type="active site" description="Nucleophile" evidence="2">
    <location>
        <position position="13"/>
    </location>
</feature>
<dbReference type="Gene3D" id="3.40.30.10">
    <property type="entry name" value="Glutaredoxin"/>
    <property type="match status" value="1"/>
</dbReference>
<dbReference type="SUPFAM" id="SSF52833">
    <property type="entry name" value="Thioredoxin-like"/>
    <property type="match status" value="1"/>
</dbReference>
<dbReference type="InterPro" id="IPR001853">
    <property type="entry name" value="DSBA-like_thioredoxin_dom"/>
</dbReference>
<dbReference type="PANTHER" id="PTHR42943:SF2">
    <property type="entry name" value="GLUTATHIONE S-TRANSFERASE KAPPA 1"/>
    <property type="match status" value="1"/>
</dbReference>
<evidence type="ECO:0000259" key="3">
    <source>
        <dbReference type="Pfam" id="PF01323"/>
    </source>
</evidence>
<comment type="catalytic activity">
    <reaction evidence="1">
        <text>2-hydroxychromene-2-carboxylate = (3E)-4-(2-hydroxyphenyl)-2-oxobut-3-enoate</text>
        <dbReference type="Rhea" id="RHEA:27401"/>
        <dbReference type="ChEBI" id="CHEBI:59350"/>
        <dbReference type="ChEBI" id="CHEBI:59353"/>
        <dbReference type="EC" id="5.99.1.4"/>
    </reaction>
</comment>
<evidence type="ECO:0000256" key="2">
    <source>
        <dbReference type="PIRSR" id="PIRSR006386-1"/>
    </source>
</evidence>
<dbReference type="GO" id="GO:1901170">
    <property type="term" value="P:naphthalene catabolic process"/>
    <property type="evidence" value="ECO:0007669"/>
    <property type="project" value="InterPro"/>
</dbReference>
<organism evidence="4 5">
    <name type="scientific">Cupriavidus cauae</name>
    <dbReference type="NCBI Taxonomy" id="2608999"/>
    <lineage>
        <taxon>Bacteria</taxon>
        <taxon>Pseudomonadati</taxon>
        <taxon>Pseudomonadota</taxon>
        <taxon>Betaproteobacteria</taxon>
        <taxon>Burkholderiales</taxon>
        <taxon>Burkholderiaceae</taxon>
        <taxon>Cupriavidus</taxon>
    </lineage>
</organism>
<dbReference type="EC" id="5.99.1.4" evidence="1"/>
<dbReference type="GO" id="GO:0006749">
    <property type="term" value="P:glutathione metabolic process"/>
    <property type="evidence" value="ECO:0007669"/>
    <property type="project" value="TreeGrafter"/>
</dbReference>
<accession>A0A5M8AA89</accession>
<dbReference type="GO" id="GO:0018845">
    <property type="term" value="F:2-hydroxychromene-2-carboxylate isomerase activity"/>
    <property type="evidence" value="ECO:0007669"/>
    <property type="project" value="UniProtKB-UniRule"/>
</dbReference>
<gene>
    <name evidence="4" type="ORF">F1599_19925</name>
</gene>
<dbReference type="PANTHER" id="PTHR42943">
    <property type="entry name" value="GLUTATHIONE S-TRANSFERASE KAPPA"/>
    <property type="match status" value="1"/>
</dbReference>
<sequence>MASPIDFYFDFISPYGYFGSTQIDALAARHGRTVVWRPFLLGVTVVKIMGLKPLMETPLKSDYLRLDKPRMARILGVPFVQRDMRGVSSVKASRAFLALDERDPAQAKRFAQRVFARLWARGEDITDLDAVLEEAAAVGADTGWLAAEIASPEGKRRLEAAVDHAVAQGVFGAPFFIVDGEPVWGVDRLWLVERLLNKSA</sequence>
<dbReference type="Proteomes" id="UP000324324">
    <property type="component" value="Unassembled WGS sequence"/>
</dbReference>
<reference evidence="4 5" key="1">
    <citation type="submission" date="2019-09" db="EMBL/GenBank/DDBJ databases">
        <title>Isolation of a novel species in the genus Cupriavidus from patients with sepsis using whole genome sequencing.</title>
        <authorList>
            <person name="Kweon O.J."/>
            <person name="Lee M.-K."/>
        </authorList>
    </citation>
    <scope>NUCLEOTIDE SEQUENCE [LARGE SCALE GENOMIC DNA]</scope>
    <source>
        <strain evidence="4 5">MKL-01</strain>
    </source>
</reference>
<name>A0A5M8AA89_9BURK</name>
<dbReference type="GO" id="GO:0004602">
    <property type="term" value="F:glutathione peroxidase activity"/>
    <property type="evidence" value="ECO:0007669"/>
    <property type="project" value="TreeGrafter"/>
</dbReference>
<dbReference type="InterPro" id="IPR036249">
    <property type="entry name" value="Thioredoxin-like_sf"/>
</dbReference>
<dbReference type="GO" id="GO:0004364">
    <property type="term" value="F:glutathione transferase activity"/>
    <property type="evidence" value="ECO:0007669"/>
    <property type="project" value="TreeGrafter"/>
</dbReference>
<protein>
    <recommendedName>
        <fullName evidence="1">2-hydroxychromene-2-carboxylate isomerase</fullName>
        <ecNumber evidence="1">5.99.1.4</ecNumber>
    </recommendedName>
</protein>
<dbReference type="CDD" id="cd03022">
    <property type="entry name" value="DsbA_HCCA_Iso"/>
    <property type="match status" value="1"/>
</dbReference>
<dbReference type="InterPro" id="IPR014440">
    <property type="entry name" value="HCCAis_GSTk"/>
</dbReference>
<dbReference type="InterPro" id="IPR051924">
    <property type="entry name" value="GST_Kappa/NadH"/>
</dbReference>
<proteinExistence type="inferred from homology"/>
<feature type="domain" description="DSBA-like thioredoxin" evidence="3">
    <location>
        <begin position="5"/>
        <end position="195"/>
    </location>
</feature>
<dbReference type="Pfam" id="PF01323">
    <property type="entry name" value="DSBA"/>
    <property type="match status" value="1"/>
</dbReference>
<comment type="similarity">
    <text evidence="1">Belongs to the GST superfamily. NadH family.</text>
</comment>
<comment type="caution">
    <text evidence="4">The sequence shown here is derived from an EMBL/GenBank/DDBJ whole genome shotgun (WGS) entry which is preliminary data.</text>
</comment>
<evidence type="ECO:0000256" key="1">
    <source>
        <dbReference type="PIRNR" id="PIRNR006386"/>
    </source>
</evidence>
<dbReference type="InterPro" id="IPR044087">
    <property type="entry name" value="NahD-like"/>
</dbReference>
<dbReference type="EMBL" id="VWRN01000053">
    <property type="protein sequence ID" value="KAA6118975.1"/>
    <property type="molecule type" value="Genomic_DNA"/>
</dbReference>
<evidence type="ECO:0000313" key="4">
    <source>
        <dbReference type="EMBL" id="KAA6118975.1"/>
    </source>
</evidence>
<keyword evidence="1 4" id="KW-0413">Isomerase</keyword>
<dbReference type="PIRSF" id="PIRSF006386">
    <property type="entry name" value="HCCAis_GSTk"/>
    <property type="match status" value="1"/>
</dbReference>
<dbReference type="AlphaFoldDB" id="A0A5M8AA89"/>
<keyword evidence="5" id="KW-1185">Reference proteome</keyword>
<dbReference type="RefSeq" id="WP_150084216.1">
    <property type="nucleotide sequence ID" value="NZ_VWRN01000053.1"/>
</dbReference>
<evidence type="ECO:0000313" key="5">
    <source>
        <dbReference type="Proteomes" id="UP000324324"/>
    </source>
</evidence>